<reference evidence="2 3" key="1">
    <citation type="submission" date="2016-11" db="EMBL/GenBank/DDBJ databases">
        <authorList>
            <person name="Varghese N."/>
            <person name="Submissions S."/>
        </authorList>
    </citation>
    <scope>NUCLEOTIDE SEQUENCE [LARGE SCALE GENOMIC DNA]</scope>
    <source>
        <strain evidence="2 3">DSM 29620</strain>
    </source>
</reference>
<protein>
    <submittedName>
        <fullName evidence="2">CRISPR system Cascade subunit CasA</fullName>
    </submittedName>
</protein>
<dbReference type="AlphaFoldDB" id="A0A1H0L2G7"/>
<evidence type="ECO:0000256" key="1">
    <source>
        <dbReference type="SAM" id="MobiDB-lite"/>
    </source>
</evidence>
<dbReference type="InterPro" id="IPR013381">
    <property type="entry name" value="CRISPR-assoc_prot_Cse1"/>
</dbReference>
<sequence>MPLNLIADAWIPVRLLDGSRRVIAPHQMADPLIAAPDWPRADLNLACYEFLIGLVFMAAPPAHLRDWARGRPDAAKLEAQFAAFADAFELLGDGPRFLQDPEDLSGAPSGPDMLFIDSSGGNTARNNADLMVHRDRYETLDLPLAAMALYTFQQFAPSGGAGNRTSMRGGGPLVTLADPGTGLWDLIWANVPFGQPARVEDLPWMRPARTSETGQTVGPSQSHPVEAFFGMPRRLRLVGEDLVTGVIQRPYGTKYALWRHPLSPYYRQKEGAELLPRHPASGQLPYRNWIGIVLSNPDQSAKGLRLRASCIDGFFDRFDKQAKRMIVGGWAMDNMKPKDFLWAELPLMPIGPDAQSKAEDLIEAADNVGSGLRRAVSVLTAEGNARQAQLDEFWATTEGDFTQALAALAQDGFDGADIAGRFLRAIGMQALRQFDALALPGLSDGRIERAARIVAERRMLVALIHGRSKQGRAMWDKLDLTPPDPKPRQKQGAEA</sequence>
<dbReference type="OrthoDB" id="5392377at2"/>
<dbReference type="EMBL" id="FQZZ01000008">
    <property type="protein sequence ID" value="SHK71578.1"/>
    <property type="molecule type" value="Genomic_DNA"/>
</dbReference>
<keyword evidence="3" id="KW-1185">Reference proteome</keyword>
<dbReference type="Pfam" id="PF09481">
    <property type="entry name" value="CRISPR_Cse1"/>
    <property type="match status" value="1"/>
</dbReference>
<organism evidence="2 3">
    <name type="scientific">Lutimaribacter pacificus</name>
    <dbReference type="NCBI Taxonomy" id="391948"/>
    <lineage>
        <taxon>Bacteria</taxon>
        <taxon>Pseudomonadati</taxon>
        <taxon>Pseudomonadota</taxon>
        <taxon>Alphaproteobacteria</taxon>
        <taxon>Rhodobacterales</taxon>
        <taxon>Roseobacteraceae</taxon>
        <taxon>Lutimaribacter</taxon>
    </lineage>
</organism>
<accession>A0A1H0L2G7</accession>
<gene>
    <name evidence="2" type="ORF">SAMN05444142_10876</name>
</gene>
<dbReference type="NCBIfam" id="TIGR02547">
    <property type="entry name" value="casA_cse1"/>
    <property type="match status" value="1"/>
</dbReference>
<evidence type="ECO:0000313" key="2">
    <source>
        <dbReference type="EMBL" id="SHK71578.1"/>
    </source>
</evidence>
<feature type="region of interest" description="Disordered" evidence="1">
    <location>
        <begin position="474"/>
        <end position="495"/>
    </location>
</feature>
<evidence type="ECO:0000313" key="3">
    <source>
        <dbReference type="Proteomes" id="UP000324252"/>
    </source>
</evidence>
<name>A0A1H0L2G7_9RHOB</name>
<dbReference type="CDD" id="cd09729">
    <property type="entry name" value="Cse1_I-E"/>
    <property type="match status" value="1"/>
</dbReference>
<dbReference type="Proteomes" id="UP000324252">
    <property type="component" value="Unassembled WGS sequence"/>
</dbReference>
<proteinExistence type="predicted"/>
<dbReference type="RefSeq" id="WP_149789085.1">
    <property type="nucleotide sequence ID" value="NZ_FNIO01000007.1"/>
</dbReference>